<keyword evidence="4" id="KW-1185">Reference proteome</keyword>
<comment type="similarity">
    <text evidence="1 2">Belongs to the CutC family.</text>
</comment>
<evidence type="ECO:0000313" key="3">
    <source>
        <dbReference type="EMBL" id="MDH8679686.1"/>
    </source>
</evidence>
<dbReference type="Pfam" id="PF03932">
    <property type="entry name" value="CutC"/>
    <property type="match status" value="1"/>
</dbReference>
<dbReference type="InterPro" id="IPR036822">
    <property type="entry name" value="CutC-like_dom_sf"/>
</dbReference>
<accession>A0ABT6NGX0</accession>
<dbReference type="EMBL" id="JARYZI010000015">
    <property type="protein sequence ID" value="MDH8679686.1"/>
    <property type="molecule type" value="Genomic_DNA"/>
</dbReference>
<comment type="caution">
    <text evidence="3">The sequence shown here is derived from an EMBL/GenBank/DDBJ whole genome shotgun (WGS) entry which is preliminary data.</text>
</comment>
<gene>
    <name evidence="2" type="primary">cutC</name>
    <name evidence="3" type="ORF">QE109_16125</name>
</gene>
<dbReference type="Proteomes" id="UP001158045">
    <property type="component" value="Unassembled WGS sequence"/>
</dbReference>
<protein>
    <recommendedName>
        <fullName evidence="2">PF03932 family protein CutC</fullName>
    </recommendedName>
</protein>
<evidence type="ECO:0000256" key="2">
    <source>
        <dbReference type="HAMAP-Rule" id="MF_00795"/>
    </source>
</evidence>
<dbReference type="Gene3D" id="3.20.20.380">
    <property type="entry name" value="Copper homeostasis (CutC) domain"/>
    <property type="match status" value="1"/>
</dbReference>
<organism evidence="3 4">
    <name type="scientific">Fusibacter bizertensis</name>
    <dbReference type="NCBI Taxonomy" id="1488331"/>
    <lineage>
        <taxon>Bacteria</taxon>
        <taxon>Bacillati</taxon>
        <taxon>Bacillota</taxon>
        <taxon>Clostridia</taxon>
        <taxon>Eubacteriales</taxon>
        <taxon>Eubacteriales Family XII. Incertae Sedis</taxon>
        <taxon>Fusibacter</taxon>
    </lineage>
</organism>
<name>A0ABT6NGX0_9FIRM</name>
<dbReference type="InterPro" id="IPR005627">
    <property type="entry name" value="CutC-like"/>
</dbReference>
<evidence type="ECO:0000256" key="1">
    <source>
        <dbReference type="ARBA" id="ARBA00007768"/>
    </source>
</evidence>
<comment type="subcellular location">
    <subcellularLocation>
        <location evidence="2">Cytoplasm</location>
    </subcellularLocation>
</comment>
<comment type="caution">
    <text evidence="2">Once thought to be involved in copper homeostasis, experiments in E.coli have shown this is not the case.</text>
</comment>
<dbReference type="RefSeq" id="WP_281095582.1">
    <property type="nucleotide sequence ID" value="NZ_JARYZI010000015.1"/>
</dbReference>
<dbReference type="HAMAP" id="MF_00795">
    <property type="entry name" value="CutC"/>
    <property type="match status" value="1"/>
</dbReference>
<dbReference type="PANTHER" id="PTHR12598:SF0">
    <property type="entry name" value="COPPER HOMEOSTASIS PROTEIN CUTC HOMOLOG"/>
    <property type="match status" value="1"/>
</dbReference>
<dbReference type="PANTHER" id="PTHR12598">
    <property type="entry name" value="COPPER HOMEOSTASIS PROTEIN CUTC"/>
    <property type="match status" value="1"/>
</dbReference>
<sequence>MNIREACVGSFKESKIAADKGADRFELCENLAEGGTTPSYGTISLVHHKIGIPTLVMIRPRGGDFVYSQEEIDIMKLDIEMCKQIGVSGVVFGVLTPENLLDIQTMKTLVEIAKPLQITCHMAFDDIENQAEALEYLIELGIDRVLTKGGKHSAMDNTDHLAKLVKQADDRIIIVAGGGVDASNYEVIMDKTGTTEVHGTKIVGLLK</sequence>
<dbReference type="CDD" id="cd00945">
    <property type="entry name" value="Aldolase_Class_I"/>
    <property type="match status" value="1"/>
</dbReference>
<evidence type="ECO:0000313" key="4">
    <source>
        <dbReference type="Proteomes" id="UP001158045"/>
    </source>
</evidence>
<keyword evidence="2" id="KW-0963">Cytoplasm</keyword>
<proteinExistence type="inferred from homology"/>
<reference evidence="3 4" key="1">
    <citation type="submission" date="2023-04" db="EMBL/GenBank/DDBJ databases">
        <title>Fusibacter bizertensis strain WBS, isolated from littoral bottom sediments of the Arctic seas - biochemical and genomic analysis.</title>
        <authorList>
            <person name="Brioukhanov A.L."/>
        </authorList>
    </citation>
    <scope>NUCLEOTIDE SEQUENCE [LARGE SCALE GENOMIC DNA]</scope>
    <source>
        <strain evidence="3 4">WBS</strain>
    </source>
</reference>
<dbReference type="SUPFAM" id="SSF110395">
    <property type="entry name" value="CutC-like"/>
    <property type="match status" value="1"/>
</dbReference>